<comment type="caution">
    <text evidence="1">The sequence shown here is derived from an EMBL/GenBank/DDBJ whole genome shotgun (WGS) entry which is preliminary data.</text>
</comment>
<organism evidence="1 2">
    <name type="scientific">Neolewinella maritima</name>
    <dbReference type="NCBI Taxonomy" id="1383882"/>
    <lineage>
        <taxon>Bacteria</taxon>
        <taxon>Pseudomonadati</taxon>
        <taxon>Bacteroidota</taxon>
        <taxon>Saprospiria</taxon>
        <taxon>Saprospirales</taxon>
        <taxon>Lewinellaceae</taxon>
        <taxon>Neolewinella</taxon>
    </lineage>
</organism>
<dbReference type="RefSeq" id="WP_238752529.1">
    <property type="nucleotide sequence ID" value="NZ_CAKLPZ010000007.1"/>
</dbReference>
<reference evidence="1" key="1">
    <citation type="submission" date="2021-12" db="EMBL/GenBank/DDBJ databases">
        <authorList>
            <person name="Rodrigo-Torres L."/>
            <person name="Arahal R. D."/>
            <person name="Lucena T."/>
        </authorList>
    </citation>
    <scope>NUCLEOTIDE SEQUENCE</scope>
    <source>
        <strain evidence="1">CECT 8419</strain>
    </source>
</reference>
<sequence length="79" mass="8774">MNDTNLKTKVVHSRSKPAWNVVGTSLGAKHMVAKVPYEVGKYGDTLEYLKGEAKEHADFISHCFNRSADICVAVKKQPK</sequence>
<proteinExistence type="predicted"/>
<dbReference type="Proteomes" id="UP000837803">
    <property type="component" value="Unassembled WGS sequence"/>
</dbReference>
<name>A0ABN8F9H9_9BACT</name>
<keyword evidence="2" id="KW-1185">Reference proteome</keyword>
<protein>
    <submittedName>
        <fullName evidence="1">Uncharacterized protein</fullName>
    </submittedName>
</protein>
<accession>A0ABN8F9H9</accession>
<gene>
    <name evidence="1" type="ORF">LEM8419_03583</name>
</gene>
<dbReference type="EMBL" id="CAKLPZ010000007">
    <property type="protein sequence ID" value="CAH1002711.1"/>
    <property type="molecule type" value="Genomic_DNA"/>
</dbReference>
<evidence type="ECO:0000313" key="2">
    <source>
        <dbReference type="Proteomes" id="UP000837803"/>
    </source>
</evidence>
<evidence type="ECO:0000313" key="1">
    <source>
        <dbReference type="EMBL" id="CAH1002711.1"/>
    </source>
</evidence>